<reference evidence="2 3" key="1">
    <citation type="submission" date="2019-02" db="EMBL/GenBank/DDBJ databases">
        <title>Deep-cultivation of Planctomycetes and their phenomic and genomic characterization uncovers novel biology.</title>
        <authorList>
            <person name="Wiegand S."/>
            <person name="Jogler M."/>
            <person name="Boedeker C."/>
            <person name="Pinto D."/>
            <person name="Vollmers J."/>
            <person name="Rivas-Marin E."/>
            <person name="Kohn T."/>
            <person name="Peeters S.H."/>
            <person name="Heuer A."/>
            <person name="Rast P."/>
            <person name="Oberbeckmann S."/>
            <person name="Bunk B."/>
            <person name="Jeske O."/>
            <person name="Meyerdierks A."/>
            <person name="Storesund J.E."/>
            <person name="Kallscheuer N."/>
            <person name="Luecker S."/>
            <person name="Lage O.M."/>
            <person name="Pohl T."/>
            <person name="Merkel B.J."/>
            <person name="Hornburger P."/>
            <person name="Mueller R.-W."/>
            <person name="Bruemmer F."/>
            <person name="Labrenz M."/>
            <person name="Spormann A.M."/>
            <person name="Op den Camp H."/>
            <person name="Overmann J."/>
            <person name="Amann R."/>
            <person name="Jetten M.S.M."/>
            <person name="Mascher T."/>
            <person name="Medema M.H."/>
            <person name="Devos D.P."/>
            <person name="Kaster A.-K."/>
            <person name="Ovreas L."/>
            <person name="Rohde M."/>
            <person name="Galperin M.Y."/>
            <person name="Jogler C."/>
        </authorList>
    </citation>
    <scope>NUCLEOTIDE SEQUENCE [LARGE SCALE GENOMIC DNA]</scope>
    <source>
        <strain evidence="2 3">Pan161</strain>
    </source>
</reference>
<evidence type="ECO:0000256" key="1">
    <source>
        <dbReference type="SAM" id="Phobius"/>
    </source>
</evidence>
<name>A0A517VI97_9PLAN</name>
<sequence length="671" mass="74690">MKTGMPSLLTLIKLREGQFSPAAGVAVRERLAADSKLLRRWKRLSQITDQKLILDDTLDHSGLNVELIAAYVEERMTPAEQKAFESTCWQEGTLIREVIAAYQADRFEQSAAVIPEKYSRQVTQATQKMSEFVQQELQQNTELYSAGNYLGSIEDHAKSVEIQLPAEQVRLERSSEATLPTDINHQKIIYGLAVVLLILVLPAYFLWNRESTEVAEKSIAVSPEKKQTLVTPTPLQTHQLNSPPELVVIPSHQHRERRPLVSPGVDDQLQASPVAAQKPEMARPQQLADSMTLNWTQLVGIAGIRNETRSDWQGILAAGQETNLKAGSNIRIRTLPLSWLQTKISLGENGTLSEVVLDADTEVDLMMNRASQRTAHGLQVVVDLNLQSGQIAFSQLHAGTVIQYHTHSRDWLLEIQQDDTAIAFVQQEPDQSELQVFSGTLLLSDTTSREELALKSEQMLKLKAERISVPLKLSGNQRWRTGPAKSFPLNGTFVAELNQSEDLLAALMQVSPDRSRREQQSGINLGMALNPLSAVPLAMSSRSELQRTAAIDWLLTTKDTARLTVVWKQIAQNMGANTVSPAIQTWFQVARGEIPAGPSLVAELSAGLDARQHLFVRQSSIHFLRQLTRQPLAEYDPDSPSLVAINSIRQKLRRLTGTKTRPGGNNTRRQQ</sequence>
<keyword evidence="3" id="KW-1185">Reference proteome</keyword>
<dbReference type="AlphaFoldDB" id="A0A517VI97"/>
<keyword evidence="1" id="KW-0472">Membrane</keyword>
<organism evidence="2 3">
    <name type="scientific">Gimesia algae</name>
    <dbReference type="NCBI Taxonomy" id="2527971"/>
    <lineage>
        <taxon>Bacteria</taxon>
        <taxon>Pseudomonadati</taxon>
        <taxon>Planctomycetota</taxon>
        <taxon>Planctomycetia</taxon>
        <taxon>Planctomycetales</taxon>
        <taxon>Planctomycetaceae</taxon>
        <taxon>Gimesia</taxon>
    </lineage>
</organism>
<accession>A0A517VI97</accession>
<feature type="transmembrane region" description="Helical" evidence="1">
    <location>
        <begin position="188"/>
        <end position="207"/>
    </location>
</feature>
<dbReference type="Proteomes" id="UP000316855">
    <property type="component" value="Chromosome"/>
</dbReference>
<keyword evidence="1" id="KW-1133">Transmembrane helix</keyword>
<gene>
    <name evidence="2" type="ORF">Pan161_43880</name>
</gene>
<proteinExistence type="predicted"/>
<dbReference type="KEGG" id="gax:Pan161_43880"/>
<evidence type="ECO:0000313" key="3">
    <source>
        <dbReference type="Proteomes" id="UP000316855"/>
    </source>
</evidence>
<dbReference type="OrthoDB" id="226096at2"/>
<keyword evidence="1" id="KW-0812">Transmembrane</keyword>
<dbReference type="EMBL" id="CP036343">
    <property type="protein sequence ID" value="QDT92718.1"/>
    <property type="molecule type" value="Genomic_DNA"/>
</dbReference>
<protein>
    <submittedName>
        <fullName evidence="2">Uncharacterized protein</fullName>
    </submittedName>
</protein>
<evidence type="ECO:0000313" key="2">
    <source>
        <dbReference type="EMBL" id="QDT92718.1"/>
    </source>
</evidence>